<gene>
    <name evidence="2" type="ORF">PVAG01_10462</name>
</gene>
<feature type="region of interest" description="Disordered" evidence="1">
    <location>
        <begin position="75"/>
        <end position="105"/>
    </location>
</feature>
<sequence length="189" mass="21014">MSSESLVTSHIAPSSESAYNDLRRLIPSLAQELDQLRTSLREHNLWLQRYGHSGERMVNTGLAGATTATTNTELPAYSASDVPPYSGGPSSGPSSSSTREDVMQRRDQITEWLREGEDVLRDYSSRFAQLGEELQKPFEDVLGTWVESNPDNALPDYERVEEREELLVGVGEVPPPYVRGSGKRTEAEE</sequence>
<proteinExistence type="predicted"/>
<organism evidence="2 3">
    <name type="scientific">Phlyctema vagabunda</name>
    <dbReference type="NCBI Taxonomy" id="108571"/>
    <lineage>
        <taxon>Eukaryota</taxon>
        <taxon>Fungi</taxon>
        <taxon>Dikarya</taxon>
        <taxon>Ascomycota</taxon>
        <taxon>Pezizomycotina</taxon>
        <taxon>Leotiomycetes</taxon>
        <taxon>Helotiales</taxon>
        <taxon>Dermateaceae</taxon>
        <taxon>Phlyctema</taxon>
    </lineage>
</organism>
<evidence type="ECO:0000256" key="1">
    <source>
        <dbReference type="SAM" id="MobiDB-lite"/>
    </source>
</evidence>
<protein>
    <submittedName>
        <fullName evidence="2">Uncharacterized protein</fullName>
    </submittedName>
</protein>
<dbReference type="Proteomes" id="UP001629113">
    <property type="component" value="Unassembled WGS sequence"/>
</dbReference>
<keyword evidence="3" id="KW-1185">Reference proteome</keyword>
<dbReference type="EMBL" id="JBFCZG010000009">
    <property type="protein sequence ID" value="KAL3418746.1"/>
    <property type="molecule type" value="Genomic_DNA"/>
</dbReference>
<reference evidence="2 3" key="1">
    <citation type="submission" date="2024-06" db="EMBL/GenBank/DDBJ databases">
        <title>Complete genome of Phlyctema vagabunda strain 19-DSS-EL-015.</title>
        <authorList>
            <person name="Fiorenzani C."/>
        </authorList>
    </citation>
    <scope>NUCLEOTIDE SEQUENCE [LARGE SCALE GENOMIC DNA]</scope>
    <source>
        <strain evidence="2 3">19-DSS-EL-015</strain>
    </source>
</reference>
<evidence type="ECO:0000313" key="3">
    <source>
        <dbReference type="Proteomes" id="UP001629113"/>
    </source>
</evidence>
<comment type="caution">
    <text evidence="2">The sequence shown here is derived from an EMBL/GenBank/DDBJ whole genome shotgun (WGS) entry which is preliminary data.</text>
</comment>
<feature type="compositionally biased region" description="Low complexity" evidence="1">
    <location>
        <begin position="83"/>
        <end position="97"/>
    </location>
</feature>
<accession>A0ABR4P6M6</accession>
<evidence type="ECO:0000313" key="2">
    <source>
        <dbReference type="EMBL" id="KAL3418746.1"/>
    </source>
</evidence>
<name>A0ABR4P6M6_9HELO</name>